<dbReference type="Proteomes" id="UP000031928">
    <property type="component" value="Chromosome"/>
</dbReference>
<evidence type="ECO:0000313" key="4">
    <source>
        <dbReference type="EMBL" id="AJK69718.1"/>
    </source>
</evidence>
<sequence>MRRSKRDLILDAAVALIAAEGLEHLSYETLADAAGLSKSGLIYHFPSRHDLLLGIHRHLADAWETELRTIAGAPAEECTDSQRLRAVVISMGRTADLAELIMILDARSDPEYKAVWADVDTRWMPAPDTSDAYLVQLTAYGLWAHDHVHHRPLSTDDRERLIAAALKQIPT</sequence>
<dbReference type="PROSITE" id="PS50977">
    <property type="entry name" value="HTH_TETR_2"/>
    <property type="match status" value="1"/>
</dbReference>
<proteinExistence type="predicted"/>
<evidence type="ECO:0000259" key="3">
    <source>
        <dbReference type="PROSITE" id="PS50977"/>
    </source>
</evidence>
<dbReference type="Gene3D" id="1.10.357.10">
    <property type="entry name" value="Tetracycline Repressor, domain 2"/>
    <property type="match status" value="1"/>
</dbReference>
<dbReference type="KEGG" id="cmq:B840_10725"/>
<dbReference type="STRING" id="1224162.B840_10725"/>
<dbReference type="InterPro" id="IPR001647">
    <property type="entry name" value="HTH_TetR"/>
</dbReference>
<protein>
    <submittedName>
        <fullName evidence="4">TetR family transcriptional regulator</fullName>
    </submittedName>
</protein>
<dbReference type="InterPro" id="IPR041479">
    <property type="entry name" value="TetR_CgmR_C"/>
</dbReference>
<dbReference type="SUPFAM" id="SSF46689">
    <property type="entry name" value="Homeodomain-like"/>
    <property type="match status" value="1"/>
</dbReference>
<reference evidence="4 5" key="1">
    <citation type="submission" date="2014-05" db="EMBL/GenBank/DDBJ databases">
        <title>Complete genome sequence of Corynebacterium marinum DSM 44953.</title>
        <authorList>
            <person name="Schaffert L."/>
            <person name="Albersmeier A."/>
            <person name="Kalinowski J."/>
            <person name="Ruckert C."/>
        </authorList>
    </citation>
    <scope>NUCLEOTIDE SEQUENCE [LARGE SCALE GENOMIC DNA]</scope>
    <source>
        <strain evidence="4 5">DSM 44953</strain>
    </source>
</reference>
<feature type="domain" description="HTH tetR-type" evidence="3">
    <location>
        <begin position="3"/>
        <end position="63"/>
    </location>
</feature>
<evidence type="ECO:0000256" key="2">
    <source>
        <dbReference type="PROSITE-ProRule" id="PRU00335"/>
    </source>
</evidence>
<dbReference type="HOGENOM" id="CLU_091687_3_0_11"/>
<accession>A0A0B6TP76</accession>
<name>A0A0B6TP76_9CORY</name>
<evidence type="ECO:0000256" key="1">
    <source>
        <dbReference type="ARBA" id="ARBA00023125"/>
    </source>
</evidence>
<dbReference type="InterPro" id="IPR050109">
    <property type="entry name" value="HTH-type_TetR-like_transc_reg"/>
</dbReference>
<dbReference type="AlphaFoldDB" id="A0A0B6TP76"/>
<dbReference type="Pfam" id="PF17937">
    <property type="entry name" value="TetR_C_28"/>
    <property type="match status" value="1"/>
</dbReference>
<dbReference type="GO" id="GO:0000976">
    <property type="term" value="F:transcription cis-regulatory region binding"/>
    <property type="evidence" value="ECO:0007669"/>
    <property type="project" value="TreeGrafter"/>
</dbReference>
<feature type="DNA-binding region" description="H-T-H motif" evidence="2">
    <location>
        <begin position="26"/>
        <end position="45"/>
    </location>
</feature>
<dbReference type="EMBL" id="CP007790">
    <property type="protein sequence ID" value="AJK69718.1"/>
    <property type="molecule type" value="Genomic_DNA"/>
</dbReference>
<dbReference type="RefSeq" id="WP_042622097.1">
    <property type="nucleotide sequence ID" value="NZ_CP007790.1"/>
</dbReference>
<dbReference type="Pfam" id="PF00440">
    <property type="entry name" value="TetR_N"/>
    <property type="match status" value="1"/>
</dbReference>
<dbReference type="SUPFAM" id="SSF48498">
    <property type="entry name" value="Tetracyclin repressor-like, C-terminal domain"/>
    <property type="match status" value="1"/>
</dbReference>
<dbReference type="PANTHER" id="PTHR30055">
    <property type="entry name" value="HTH-TYPE TRANSCRIPTIONAL REGULATOR RUTR"/>
    <property type="match status" value="1"/>
</dbReference>
<gene>
    <name evidence="4" type="ORF">B840_10725</name>
</gene>
<keyword evidence="1 2" id="KW-0238">DNA-binding</keyword>
<dbReference type="GO" id="GO:0003700">
    <property type="term" value="F:DNA-binding transcription factor activity"/>
    <property type="evidence" value="ECO:0007669"/>
    <property type="project" value="TreeGrafter"/>
</dbReference>
<evidence type="ECO:0000313" key="5">
    <source>
        <dbReference type="Proteomes" id="UP000031928"/>
    </source>
</evidence>
<organism evidence="4 5">
    <name type="scientific">Corynebacterium marinum DSM 44953</name>
    <dbReference type="NCBI Taxonomy" id="1224162"/>
    <lineage>
        <taxon>Bacteria</taxon>
        <taxon>Bacillati</taxon>
        <taxon>Actinomycetota</taxon>
        <taxon>Actinomycetes</taxon>
        <taxon>Mycobacteriales</taxon>
        <taxon>Corynebacteriaceae</taxon>
        <taxon>Corynebacterium</taxon>
    </lineage>
</organism>
<dbReference type="PANTHER" id="PTHR30055:SF148">
    <property type="entry name" value="TETR-FAMILY TRANSCRIPTIONAL REGULATOR"/>
    <property type="match status" value="1"/>
</dbReference>
<dbReference type="InterPro" id="IPR036271">
    <property type="entry name" value="Tet_transcr_reg_TetR-rel_C_sf"/>
</dbReference>
<keyword evidence="5" id="KW-1185">Reference proteome</keyword>
<dbReference type="OrthoDB" id="9806334at2"/>
<dbReference type="InterPro" id="IPR009057">
    <property type="entry name" value="Homeodomain-like_sf"/>
</dbReference>
<dbReference type="PRINTS" id="PR00455">
    <property type="entry name" value="HTHTETR"/>
</dbReference>